<dbReference type="AlphaFoldDB" id="A0A915PH20"/>
<reference evidence="2" key="1">
    <citation type="submission" date="2022-11" db="UniProtKB">
        <authorList>
            <consortium name="WormBaseParasite"/>
        </authorList>
    </citation>
    <scope>IDENTIFICATION</scope>
</reference>
<dbReference type="Proteomes" id="UP000887581">
    <property type="component" value="Unplaced"/>
</dbReference>
<name>A0A915PH20_9BILA</name>
<protein>
    <submittedName>
        <fullName evidence="2">Uncharacterized protein</fullName>
    </submittedName>
</protein>
<proteinExistence type="predicted"/>
<accession>A0A915PH20</accession>
<keyword evidence="1" id="KW-1185">Reference proteome</keyword>
<evidence type="ECO:0000313" key="2">
    <source>
        <dbReference type="WBParaSite" id="sdigi.contig157.g5394.t1"/>
    </source>
</evidence>
<dbReference type="WBParaSite" id="sdigi.contig157.g5394.t1">
    <property type="protein sequence ID" value="sdigi.contig157.g5394.t1"/>
    <property type="gene ID" value="sdigi.contig157.g5394"/>
</dbReference>
<sequence length="128" mass="14423">MCEVRPDKYRHKPVGCVVRDRNGGTVERIVGCKWYQQTETAKVEQMCVLQDGKAVVKTLGCIFVHNGYDTLFLQPGTYTIWNERVDGNSIGVICRQKSSNDGALSLETFKIEDIAHKITGLKYDQPRG</sequence>
<organism evidence="1 2">
    <name type="scientific">Setaria digitata</name>
    <dbReference type="NCBI Taxonomy" id="48799"/>
    <lineage>
        <taxon>Eukaryota</taxon>
        <taxon>Metazoa</taxon>
        <taxon>Ecdysozoa</taxon>
        <taxon>Nematoda</taxon>
        <taxon>Chromadorea</taxon>
        <taxon>Rhabditida</taxon>
        <taxon>Spirurina</taxon>
        <taxon>Spiruromorpha</taxon>
        <taxon>Filarioidea</taxon>
        <taxon>Setariidae</taxon>
        <taxon>Setaria</taxon>
    </lineage>
</organism>
<evidence type="ECO:0000313" key="1">
    <source>
        <dbReference type="Proteomes" id="UP000887581"/>
    </source>
</evidence>